<keyword evidence="1" id="KW-0732">Signal</keyword>
<evidence type="ECO:0000313" key="2">
    <source>
        <dbReference type="EMBL" id="CAJ1934603.1"/>
    </source>
</evidence>
<dbReference type="Proteomes" id="UP001295423">
    <property type="component" value="Unassembled WGS sequence"/>
</dbReference>
<keyword evidence="3" id="KW-1185">Reference proteome</keyword>
<sequence>MISKITVPLFLALLCGADAHSATTRAADVKSHSARVGDKNAPIYGEECFLYILENSDWHHETLPQILCGGYQNEMIIYLLDEEHEDNPCQMALDSVGFESAISTINEFHFEECIAMADADLKAALNEKIVPGESPRHGRAHSVHTRAQEDVGTSFFSEACTSSVLDDIGYNWHHEDLPLKLCSGYHNEMMYFLAKPSEETGGSPCQDALDGAEIDPAIDFITMFRFEDCIAEVDKAMDAVVGESYGLAVSNHAEGRFITSLWCSIFRCAPKKPPIYTKSP</sequence>
<name>A0AAD2CM49_9STRA</name>
<proteinExistence type="predicted"/>
<reference evidence="2" key="1">
    <citation type="submission" date="2023-08" db="EMBL/GenBank/DDBJ databases">
        <authorList>
            <person name="Audoor S."/>
            <person name="Bilcke G."/>
        </authorList>
    </citation>
    <scope>NUCLEOTIDE SEQUENCE</scope>
</reference>
<dbReference type="EMBL" id="CAKOGP040000347">
    <property type="protein sequence ID" value="CAJ1934603.1"/>
    <property type="molecule type" value="Genomic_DNA"/>
</dbReference>
<evidence type="ECO:0000256" key="1">
    <source>
        <dbReference type="SAM" id="SignalP"/>
    </source>
</evidence>
<accession>A0AAD2CM49</accession>
<protein>
    <submittedName>
        <fullName evidence="2">Uncharacterized protein</fullName>
    </submittedName>
</protein>
<feature type="signal peptide" evidence="1">
    <location>
        <begin position="1"/>
        <end position="19"/>
    </location>
</feature>
<organism evidence="2 3">
    <name type="scientific">Cylindrotheca closterium</name>
    <dbReference type="NCBI Taxonomy" id="2856"/>
    <lineage>
        <taxon>Eukaryota</taxon>
        <taxon>Sar</taxon>
        <taxon>Stramenopiles</taxon>
        <taxon>Ochrophyta</taxon>
        <taxon>Bacillariophyta</taxon>
        <taxon>Bacillariophyceae</taxon>
        <taxon>Bacillariophycidae</taxon>
        <taxon>Bacillariales</taxon>
        <taxon>Bacillariaceae</taxon>
        <taxon>Cylindrotheca</taxon>
    </lineage>
</organism>
<evidence type="ECO:0000313" key="3">
    <source>
        <dbReference type="Proteomes" id="UP001295423"/>
    </source>
</evidence>
<feature type="chain" id="PRO_5042152499" evidence="1">
    <location>
        <begin position="20"/>
        <end position="280"/>
    </location>
</feature>
<dbReference type="AlphaFoldDB" id="A0AAD2CM49"/>
<comment type="caution">
    <text evidence="2">The sequence shown here is derived from an EMBL/GenBank/DDBJ whole genome shotgun (WGS) entry which is preliminary data.</text>
</comment>
<gene>
    <name evidence="2" type="ORF">CYCCA115_LOCUS3944</name>
</gene>